<dbReference type="RefSeq" id="WP_096575399.1">
    <property type="nucleotide sequence ID" value="NZ_CAWNJS010000001.1"/>
</dbReference>
<dbReference type="InterPro" id="IPR029030">
    <property type="entry name" value="Caspase-like_dom_sf"/>
</dbReference>
<dbReference type="SUPFAM" id="SSF52129">
    <property type="entry name" value="Caspase-like"/>
    <property type="match status" value="1"/>
</dbReference>
<evidence type="ECO:0000313" key="3">
    <source>
        <dbReference type="EMBL" id="BAY98179.1"/>
    </source>
</evidence>
<dbReference type="InterPro" id="IPR008629">
    <property type="entry name" value="GUN4-like"/>
</dbReference>
<dbReference type="Gene3D" id="1.10.10.1770">
    <property type="entry name" value="Gun4-like"/>
    <property type="match status" value="1"/>
</dbReference>
<dbReference type="GO" id="GO:0006508">
    <property type="term" value="P:proteolysis"/>
    <property type="evidence" value="ECO:0007669"/>
    <property type="project" value="InterPro"/>
</dbReference>
<dbReference type="GO" id="GO:0004197">
    <property type="term" value="F:cysteine-type endopeptidase activity"/>
    <property type="evidence" value="ECO:0007669"/>
    <property type="project" value="InterPro"/>
</dbReference>
<dbReference type="Gene3D" id="1.25.40.620">
    <property type="match status" value="1"/>
</dbReference>
<dbReference type="GO" id="GO:0046906">
    <property type="term" value="F:tetrapyrrole binding"/>
    <property type="evidence" value="ECO:0007669"/>
    <property type="project" value="TreeGrafter"/>
</dbReference>
<dbReference type="KEGG" id="ttq:NIES37_21270"/>
<gene>
    <name evidence="3" type="ORF">NIES37_21270</name>
</gene>
<dbReference type="EMBL" id="AP018248">
    <property type="protein sequence ID" value="BAY98179.1"/>
    <property type="molecule type" value="Genomic_DNA"/>
</dbReference>
<keyword evidence="4" id="KW-1185">Reference proteome</keyword>
<protein>
    <submittedName>
        <fullName evidence="3">Uncharacterized protein</fullName>
    </submittedName>
</protein>
<organism evidence="3 4">
    <name type="scientific">Tolypothrix tenuis PCC 7101</name>
    <dbReference type="NCBI Taxonomy" id="231146"/>
    <lineage>
        <taxon>Bacteria</taxon>
        <taxon>Bacillati</taxon>
        <taxon>Cyanobacteriota</taxon>
        <taxon>Cyanophyceae</taxon>
        <taxon>Nostocales</taxon>
        <taxon>Tolypothrichaceae</taxon>
        <taxon>Tolypothrix</taxon>
    </lineage>
</organism>
<dbReference type="PANTHER" id="PTHR34800:SF1">
    <property type="entry name" value="TETRAPYRROLE-BINDING PROTEIN, CHLOROPLASTIC"/>
    <property type="match status" value="1"/>
</dbReference>
<feature type="domain" description="GUN4-like" evidence="2">
    <location>
        <begin position="352"/>
        <end position="483"/>
    </location>
</feature>
<reference evidence="3 4" key="1">
    <citation type="submission" date="2017-06" db="EMBL/GenBank/DDBJ databases">
        <title>Genome sequencing of cyanobaciteial culture collection at National Institute for Environmental Studies (NIES).</title>
        <authorList>
            <person name="Hirose Y."/>
            <person name="Shimura Y."/>
            <person name="Fujisawa T."/>
            <person name="Nakamura Y."/>
            <person name="Kawachi M."/>
        </authorList>
    </citation>
    <scope>NUCLEOTIDE SEQUENCE [LARGE SCALE GENOMIC DNA]</scope>
    <source>
        <strain evidence="3 4">NIES-37</strain>
    </source>
</reference>
<evidence type="ECO:0000259" key="1">
    <source>
        <dbReference type="Pfam" id="PF00656"/>
    </source>
</evidence>
<dbReference type="PANTHER" id="PTHR34800">
    <property type="entry name" value="TETRAPYRROLE-BINDING PROTEIN, CHLOROPLASTIC"/>
    <property type="match status" value="1"/>
</dbReference>
<feature type="domain" description="Peptidase C14 caspase" evidence="1">
    <location>
        <begin position="4"/>
        <end position="220"/>
    </location>
</feature>
<dbReference type="CDD" id="cd16383">
    <property type="entry name" value="GUN4"/>
    <property type="match status" value="1"/>
</dbReference>
<proteinExistence type="predicted"/>
<sequence>MVKNWALVIGINHYDCLQPLKYAKRDAELLQNLLHNEAGFERVFLFSDDSLSIGGELTRPDRANLLRCLQQLFERPFLQPEDNFWFFFNGHGMNYGEQDYLLAADGNPEDIENTGISLSYLTECLRNSGSDNIVLMLDANHHQHQGHGLGIGQQTQNLARQTGVISILSCTAHQSSAEIDALQQGAFTHALLEGLGSQGQCATVKRLHQYLSFRVPELLAHYKYPLQTPVMSAEPIAKSQRVVIQKYANLHDIAKNQRNGLPREVNSHREFVQLEELWLRTNTVTPSVEKHKVKDISRIAQYAGSGENFTANPVVCASSVQVMSDDKMHSTHTQAHTSTLTISQPAIDDLASERGIDYQRLSELLADGDWKAADRETFNLMLKVAAREEAGWLDIPAINKFPYTDLCTIDRLWVKYSKGRFGFTVQKQIWESVGGEADADYQTWCKFGDRIGWRDNDAWLFYSDLNFVDDAPIGHFPAAATVDLLTVRQGWVVGLFGCLVGFSALSSRLAQY</sequence>
<dbReference type="Pfam" id="PF00656">
    <property type="entry name" value="Peptidase_C14"/>
    <property type="match status" value="1"/>
</dbReference>
<evidence type="ECO:0000259" key="2">
    <source>
        <dbReference type="Pfam" id="PF05419"/>
    </source>
</evidence>
<dbReference type="InterPro" id="IPR037215">
    <property type="entry name" value="GUN4-like_sf"/>
</dbReference>
<dbReference type="Gene3D" id="3.40.50.1460">
    <property type="match status" value="1"/>
</dbReference>
<accession>A0A1Z4MXK6</accession>
<dbReference type="Pfam" id="PF05419">
    <property type="entry name" value="GUN4"/>
    <property type="match status" value="1"/>
</dbReference>
<dbReference type="SUPFAM" id="SSF140869">
    <property type="entry name" value="GUN4-like"/>
    <property type="match status" value="1"/>
</dbReference>
<name>A0A1Z4MXK6_9CYAN</name>
<dbReference type="Proteomes" id="UP000218785">
    <property type="component" value="Chromosome"/>
</dbReference>
<dbReference type="InterPro" id="IPR011600">
    <property type="entry name" value="Pept_C14_caspase"/>
</dbReference>
<dbReference type="AlphaFoldDB" id="A0A1Z4MXK6"/>
<evidence type="ECO:0000313" key="4">
    <source>
        <dbReference type="Proteomes" id="UP000218785"/>
    </source>
</evidence>